<dbReference type="InterPro" id="IPR013149">
    <property type="entry name" value="ADH-like_C"/>
</dbReference>
<evidence type="ECO:0000259" key="5">
    <source>
        <dbReference type="SMART" id="SM00829"/>
    </source>
</evidence>
<dbReference type="InterPro" id="IPR045010">
    <property type="entry name" value="MDR_fam"/>
</dbReference>
<name>A0A0M8MTT6_ESCWE</name>
<dbReference type="Pfam" id="PF16884">
    <property type="entry name" value="ADH_N_2"/>
    <property type="match status" value="1"/>
</dbReference>
<evidence type="ECO:0000256" key="3">
    <source>
        <dbReference type="ARBA" id="ARBA00069006"/>
    </source>
</evidence>
<dbReference type="PANTHER" id="PTHR43205:SF7">
    <property type="entry name" value="PROSTAGLANDIN REDUCTASE 1"/>
    <property type="match status" value="1"/>
</dbReference>
<dbReference type="GO" id="GO:0016628">
    <property type="term" value="F:oxidoreductase activity, acting on the CH-CH group of donors, NAD or NADP as acceptor"/>
    <property type="evidence" value="ECO:0007669"/>
    <property type="project" value="InterPro"/>
</dbReference>
<dbReference type="Gene3D" id="3.90.180.10">
    <property type="entry name" value="Medium-chain alcohol dehydrogenases, catalytic domain"/>
    <property type="match status" value="1"/>
</dbReference>
<comment type="caution">
    <text evidence="6">The sequence shown here is derived from an EMBL/GenBank/DDBJ whole genome shotgun (WGS) entry which is preliminary data.</text>
</comment>
<dbReference type="OrthoDB" id="809632at2759"/>
<sequence length="345" mass="37465">MAPVKSLVFKKIPSGIPVAGEHIAVETRHVDIDTTPDGGLVLEILYAALDPYQRGRMRDPRIPLYCPAIPLGDNFDGHTIAKVFKSGTSAFQVGDVVHAHANIAEYARIEDPSVARVAKVHNPYNLPLEMFLVALGLPGCAAWTGMHEFAKPQAGEVIFISSAASAVGSLAGQLAKRMGCTVIGSTGSDEKLEWLIKDLGFDAGFNYKNESPMEALARLAPNGINIYFDHVGGEQLDAALYYMVPDGRIVACGMIPDYSLHPTERTGVKNLLHIVVNRLTMKGYIVGEPGYPEYRKDHQETFQKWLAEGSLKTKLSMTVGMEPAAQTFVDMLVGNIVGKAVLKMK</sequence>
<keyword evidence="2" id="KW-0560">Oxidoreductase</keyword>
<dbReference type="SUPFAM" id="SSF50129">
    <property type="entry name" value="GroES-like"/>
    <property type="match status" value="1"/>
</dbReference>
<dbReference type="AlphaFoldDB" id="A0A0M8MTT6"/>
<gene>
    <name evidence="6" type="ORF">ESCO_004616</name>
</gene>
<evidence type="ECO:0000313" key="7">
    <source>
        <dbReference type="Proteomes" id="UP000053831"/>
    </source>
</evidence>
<reference evidence="6 7" key="1">
    <citation type="submission" date="2015-07" db="EMBL/GenBank/DDBJ databases">
        <title>The genome of the fungus Escovopsis weberi, a specialized disease agent of ant agriculture.</title>
        <authorList>
            <person name="de Man T.J."/>
            <person name="Stajich J.E."/>
            <person name="Kubicek C.P."/>
            <person name="Chenthamara K."/>
            <person name="Atanasova L."/>
            <person name="Druzhinina I.S."/>
            <person name="Birnbaum S."/>
            <person name="Barribeau S.M."/>
            <person name="Teiling C."/>
            <person name="Suen G."/>
            <person name="Currie C."/>
            <person name="Gerardo N.M."/>
        </authorList>
    </citation>
    <scope>NUCLEOTIDE SEQUENCE [LARGE SCALE GENOMIC DNA]</scope>
</reference>
<dbReference type="SUPFAM" id="SSF51735">
    <property type="entry name" value="NAD(P)-binding Rossmann-fold domains"/>
    <property type="match status" value="1"/>
</dbReference>
<dbReference type="PANTHER" id="PTHR43205">
    <property type="entry name" value="PROSTAGLANDIN REDUCTASE"/>
    <property type="match status" value="1"/>
</dbReference>
<keyword evidence="7" id="KW-1185">Reference proteome</keyword>
<dbReference type="CDD" id="cd05288">
    <property type="entry name" value="PGDH"/>
    <property type="match status" value="1"/>
</dbReference>
<dbReference type="InterPro" id="IPR011032">
    <property type="entry name" value="GroES-like_sf"/>
</dbReference>
<dbReference type="Gene3D" id="3.40.50.720">
    <property type="entry name" value="NAD(P)-binding Rossmann-like Domain"/>
    <property type="match status" value="1"/>
</dbReference>
<dbReference type="FunFam" id="3.40.50.720:FF:000121">
    <property type="entry name" value="Prostaglandin reductase 2"/>
    <property type="match status" value="1"/>
</dbReference>
<evidence type="ECO:0000313" key="6">
    <source>
        <dbReference type="EMBL" id="KOS16627.1"/>
    </source>
</evidence>
<dbReference type="InterPro" id="IPR020843">
    <property type="entry name" value="ER"/>
</dbReference>
<comment type="pathway">
    <text evidence="1">Mycotoxin biosynthesis.</text>
</comment>
<proteinExistence type="predicted"/>
<evidence type="ECO:0000256" key="1">
    <source>
        <dbReference type="ARBA" id="ARBA00004685"/>
    </source>
</evidence>
<dbReference type="STRING" id="150374.A0A0M8MTT6"/>
<accession>A0A0M8MTT6</accession>
<feature type="domain" description="Enoyl reductase (ER)" evidence="5">
    <location>
        <begin position="55"/>
        <end position="342"/>
    </location>
</feature>
<dbReference type="EMBL" id="LGSR01000029">
    <property type="protein sequence ID" value="KOS16627.1"/>
    <property type="molecule type" value="Genomic_DNA"/>
</dbReference>
<dbReference type="SMART" id="SM00829">
    <property type="entry name" value="PKS_ER"/>
    <property type="match status" value="1"/>
</dbReference>
<evidence type="ECO:0000256" key="2">
    <source>
        <dbReference type="ARBA" id="ARBA00023002"/>
    </source>
</evidence>
<dbReference type="Proteomes" id="UP000053831">
    <property type="component" value="Unassembled WGS sequence"/>
</dbReference>
<organism evidence="6 7">
    <name type="scientific">Escovopsis weberi</name>
    <dbReference type="NCBI Taxonomy" id="150374"/>
    <lineage>
        <taxon>Eukaryota</taxon>
        <taxon>Fungi</taxon>
        <taxon>Dikarya</taxon>
        <taxon>Ascomycota</taxon>
        <taxon>Pezizomycotina</taxon>
        <taxon>Sordariomycetes</taxon>
        <taxon>Hypocreomycetidae</taxon>
        <taxon>Hypocreales</taxon>
        <taxon>Hypocreaceae</taxon>
        <taxon>Escovopsis</taxon>
    </lineage>
</organism>
<evidence type="ECO:0000256" key="4">
    <source>
        <dbReference type="ARBA" id="ARBA00083301"/>
    </source>
</evidence>
<dbReference type="InterPro" id="IPR036291">
    <property type="entry name" value="NAD(P)-bd_dom_sf"/>
</dbReference>
<dbReference type="Pfam" id="PF00107">
    <property type="entry name" value="ADH_zinc_N"/>
    <property type="match status" value="1"/>
</dbReference>
<dbReference type="InterPro" id="IPR041694">
    <property type="entry name" value="ADH_N_2"/>
</dbReference>
<protein>
    <recommendedName>
        <fullName evidence="3">Dehydrogenase FUB6</fullName>
    </recommendedName>
    <alternativeName>
        <fullName evidence="4">Fusaric acid biosynthesis protein 6</fullName>
    </alternativeName>
</protein>